<accession>A0AA39J3V5</accession>
<keyword evidence="1" id="KW-0812">Transmembrane</keyword>
<sequence>MWNQKEPFKVPVRTILPDTFLLLACSSMVMSVAKFLVVTLHQYPRLSQGDNRKTVEPFSAQRAGRRWIVRAPETSQHIKSSSEALPVWVEARPQQQGTMWLRKLKPEIRSWSSSSLSNDTGPSLHCGQRAGTVMERLGIASSLLAELISPCLPYSLPQVEHRRRELHQHEVNFMKAAGIFGRCVIGVMQMSKGRSLLAVTATRARRSASRQVPAGKRETLITWR</sequence>
<proteinExistence type="predicted"/>
<reference evidence="2" key="1">
    <citation type="submission" date="2023-06" db="EMBL/GenBank/DDBJ databases">
        <authorList>
            <consortium name="Lawrence Berkeley National Laboratory"/>
            <person name="Ahrendt S."/>
            <person name="Sahu N."/>
            <person name="Indic B."/>
            <person name="Wong-Bajracharya J."/>
            <person name="Merenyi Z."/>
            <person name="Ke H.-M."/>
            <person name="Monk M."/>
            <person name="Kocsube S."/>
            <person name="Drula E."/>
            <person name="Lipzen A."/>
            <person name="Balint B."/>
            <person name="Henrissat B."/>
            <person name="Andreopoulos B."/>
            <person name="Martin F.M."/>
            <person name="Harder C.B."/>
            <person name="Rigling D."/>
            <person name="Ford K.L."/>
            <person name="Foster G.D."/>
            <person name="Pangilinan J."/>
            <person name="Papanicolaou A."/>
            <person name="Barry K."/>
            <person name="LaButti K."/>
            <person name="Viragh M."/>
            <person name="Koriabine M."/>
            <person name="Yan M."/>
            <person name="Riley R."/>
            <person name="Champramary S."/>
            <person name="Plett K.L."/>
            <person name="Tsai I.J."/>
            <person name="Slot J."/>
            <person name="Sipos G."/>
            <person name="Plett J."/>
            <person name="Nagy L.G."/>
            <person name="Grigoriev I.V."/>
        </authorList>
    </citation>
    <scope>NUCLEOTIDE SEQUENCE</scope>
    <source>
        <strain evidence="2">FPL87.14</strain>
    </source>
</reference>
<feature type="transmembrane region" description="Helical" evidence="1">
    <location>
        <begin position="20"/>
        <end position="43"/>
    </location>
</feature>
<comment type="caution">
    <text evidence="2">The sequence shown here is derived from an EMBL/GenBank/DDBJ whole genome shotgun (WGS) entry which is preliminary data.</text>
</comment>
<evidence type="ECO:0000313" key="3">
    <source>
        <dbReference type="Proteomes" id="UP001175226"/>
    </source>
</evidence>
<dbReference type="EMBL" id="JAUEPT010000061">
    <property type="protein sequence ID" value="KAK0435636.1"/>
    <property type="molecule type" value="Genomic_DNA"/>
</dbReference>
<evidence type="ECO:0000313" key="2">
    <source>
        <dbReference type="EMBL" id="KAK0435636.1"/>
    </source>
</evidence>
<dbReference type="Proteomes" id="UP001175226">
    <property type="component" value="Unassembled WGS sequence"/>
</dbReference>
<organism evidence="2 3">
    <name type="scientific">Armillaria borealis</name>
    <dbReference type="NCBI Taxonomy" id="47425"/>
    <lineage>
        <taxon>Eukaryota</taxon>
        <taxon>Fungi</taxon>
        <taxon>Dikarya</taxon>
        <taxon>Basidiomycota</taxon>
        <taxon>Agaricomycotina</taxon>
        <taxon>Agaricomycetes</taxon>
        <taxon>Agaricomycetidae</taxon>
        <taxon>Agaricales</taxon>
        <taxon>Marasmiineae</taxon>
        <taxon>Physalacriaceae</taxon>
        <taxon>Armillaria</taxon>
    </lineage>
</organism>
<keyword evidence="1" id="KW-1133">Transmembrane helix</keyword>
<protein>
    <submittedName>
        <fullName evidence="2">Uncharacterized protein</fullName>
    </submittedName>
</protein>
<dbReference type="AlphaFoldDB" id="A0AA39J3V5"/>
<keyword evidence="3" id="KW-1185">Reference proteome</keyword>
<name>A0AA39J3V5_9AGAR</name>
<keyword evidence="1" id="KW-0472">Membrane</keyword>
<gene>
    <name evidence="2" type="ORF">EV421DRAFT_1740096</name>
</gene>
<evidence type="ECO:0000256" key="1">
    <source>
        <dbReference type="SAM" id="Phobius"/>
    </source>
</evidence>